<name>A0AA88XIH8_PINIB</name>
<sequence>MKDIKEIKSTSSDTDQHPRRASYAYRAVKAVEDVVRRMSSPVSMSHLEEHLEREIERDAQHPDRFIDIIRVSGEKILHTKKVLLLIVLLNIIDCALVLGELILDIHFVKGMVNIGKNLTISFVKQLKSSFPWLFHNVELSDVHIFYNKLLDLGEQIANSSSTANPFLYYNDTMSANREDVIVYTQNDLPKYLALRQGCSLEEDVAHAFHKCSISILGVLTLIFLDGIIVISSFVIDLVFIKGLIALPLEDAVGILAFLIPWRVVRVSNSLIMAVMDQGHLKLKMQYKEKKKIMKKLDHANNYNFYYKVS</sequence>
<keyword evidence="2" id="KW-0813">Transport</keyword>
<evidence type="ECO:0000256" key="3">
    <source>
        <dbReference type="ARBA" id="ARBA00022475"/>
    </source>
</evidence>
<feature type="transmembrane region" description="Helical" evidence="7">
    <location>
        <begin position="215"/>
        <end position="240"/>
    </location>
</feature>
<dbReference type="PANTHER" id="PTHR46480:SF1">
    <property type="entry name" value="VOLTAGE-GATED HYDROGEN CHANNEL 1"/>
    <property type="match status" value="1"/>
</dbReference>
<comment type="subcellular location">
    <subcellularLocation>
        <location evidence="1">Cell membrane</location>
        <topology evidence="1">Multi-pass membrane protein</topology>
    </subcellularLocation>
</comment>
<dbReference type="GO" id="GO:0030171">
    <property type="term" value="F:voltage-gated proton channel activity"/>
    <property type="evidence" value="ECO:0007669"/>
    <property type="project" value="InterPro"/>
</dbReference>
<organism evidence="8 9">
    <name type="scientific">Pinctada imbricata</name>
    <name type="common">Atlantic pearl-oyster</name>
    <name type="synonym">Pinctada martensii</name>
    <dbReference type="NCBI Taxonomy" id="66713"/>
    <lineage>
        <taxon>Eukaryota</taxon>
        <taxon>Metazoa</taxon>
        <taxon>Spiralia</taxon>
        <taxon>Lophotrochozoa</taxon>
        <taxon>Mollusca</taxon>
        <taxon>Bivalvia</taxon>
        <taxon>Autobranchia</taxon>
        <taxon>Pteriomorphia</taxon>
        <taxon>Pterioida</taxon>
        <taxon>Pterioidea</taxon>
        <taxon>Pteriidae</taxon>
        <taxon>Pinctada</taxon>
    </lineage>
</organism>
<keyword evidence="6" id="KW-0407">Ion channel</keyword>
<dbReference type="InterPro" id="IPR031846">
    <property type="entry name" value="Hvcn1"/>
</dbReference>
<evidence type="ECO:0000256" key="2">
    <source>
        <dbReference type="ARBA" id="ARBA00022448"/>
    </source>
</evidence>
<evidence type="ECO:0000256" key="5">
    <source>
        <dbReference type="ARBA" id="ARBA00023065"/>
    </source>
</evidence>
<dbReference type="EMBL" id="VSWD01000012">
    <property type="protein sequence ID" value="KAK3085961.1"/>
    <property type="molecule type" value="Genomic_DNA"/>
</dbReference>
<keyword evidence="7" id="KW-1133">Transmembrane helix</keyword>
<keyword evidence="9" id="KW-1185">Reference proteome</keyword>
<gene>
    <name evidence="8" type="ORF">FSP39_011377</name>
</gene>
<dbReference type="GO" id="GO:0005886">
    <property type="term" value="C:plasma membrane"/>
    <property type="evidence" value="ECO:0007669"/>
    <property type="project" value="UniProtKB-SubCell"/>
</dbReference>
<keyword evidence="3" id="KW-1003">Cell membrane</keyword>
<dbReference type="AlphaFoldDB" id="A0AA88XIH8"/>
<keyword evidence="7" id="KW-0812">Transmembrane</keyword>
<evidence type="ECO:0000256" key="6">
    <source>
        <dbReference type="ARBA" id="ARBA00023303"/>
    </source>
</evidence>
<dbReference type="PANTHER" id="PTHR46480">
    <property type="entry name" value="F20B24.22"/>
    <property type="match status" value="1"/>
</dbReference>
<dbReference type="GO" id="GO:0034702">
    <property type="term" value="C:monoatomic ion channel complex"/>
    <property type="evidence" value="ECO:0007669"/>
    <property type="project" value="UniProtKB-KW"/>
</dbReference>
<accession>A0AA88XIH8</accession>
<comment type="caution">
    <text evidence="8">The sequence shown here is derived from an EMBL/GenBank/DDBJ whole genome shotgun (WGS) entry which is preliminary data.</text>
</comment>
<keyword evidence="4" id="KW-0851">Voltage-gated channel</keyword>
<feature type="transmembrane region" description="Helical" evidence="7">
    <location>
        <begin position="252"/>
        <end position="275"/>
    </location>
</feature>
<evidence type="ECO:0000256" key="4">
    <source>
        <dbReference type="ARBA" id="ARBA00022882"/>
    </source>
</evidence>
<evidence type="ECO:0000256" key="1">
    <source>
        <dbReference type="ARBA" id="ARBA00004651"/>
    </source>
</evidence>
<feature type="transmembrane region" description="Helical" evidence="7">
    <location>
        <begin position="82"/>
        <end position="103"/>
    </location>
</feature>
<proteinExistence type="predicted"/>
<evidence type="ECO:0000256" key="7">
    <source>
        <dbReference type="SAM" id="Phobius"/>
    </source>
</evidence>
<dbReference type="Proteomes" id="UP001186944">
    <property type="component" value="Unassembled WGS sequence"/>
</dbReference>
<protein>
    <submittedName>
        <fullName evidence="8">Uncharacterized protein</fullName>
    </submittedName>
</protein>
<reference evidence="8" key="1">
    <citation type="submission" date="2019-08" db="EMBL/GenBank/DDBJ databases">
        <title>The improved chromosome-level genome for the pearl oyster Pinctada fucata martensii using PacBio sequencing and Hi-C.</title>
        <authorList>
            <person name="Zheng Z."/>
        </authorList>
    </citation>
    <scope>NUCLEOTIDE SEQUENCE</scope>
    <source>
        <strain evidence="8">ZZ-2019</strain>
        <tissue evidence="8">Adductor muscle</tissue>
    </source>
</reference>
<keyword evidence="7" id="KW-0472">Membrane</keyword>
<evidence type="ECO:0000313" key="8">
    <source>
        <dbReference type="EMBL" id="KAK3085961.1"/>
    </source>
</evidence>
<evidence type="ECO:0000313" key="9">
    <source>
        <dbReference type="Proteomes" id="UP001186944"/>
    </source>
</evidence>
<keyword evidence="5" id="KW-0406">Ion transport</keyword>